<feature type="compositionally biased region" description="Low complexity" evidence="1">
    <location>
        <begin position="42"/>
        <end position="56"/>
    </location>
</feature>
<dbReference type="Proteomes" id="UP000593576">
    <property type="component" value="Unassembled WGS sequence"/>
</dbReference>
<sequence>MGRSDHDKPYLLSAEKRQRQLRVQRERRGPLNPRRRDDVAGPSTRPRQSPRPSSTTIQSPGTTRAPTQSFDPAVQPTIPTTQPFQMMPSAYSSPFMYPNPYMFPFPSPMAGWSQWPGSSPFSVTPSGLPMYMPASHEVSQKGPSGSSTFYQSPSPYGFQTALPLVMQTPP</sequence>
<dbReference type="EMBL" id="JABFAF010264202">
    <property type="protein sequence ID" value="MBA0876243.1"/>
    <property type="molecule type" value="Genomic_DNA"/>
</dbReference>
<feature type="compositionally biased region" description="Basic and acidic residues" evidence="1">
    <location>
        <begin position="1"/>
        <end position="39"/>
    </location>
</feature>
<gene>
    <name evidence="2" type="ORF">Goshw_018175</name>
</gene>
<evidence type="ECO:0000313" key="2">
    <source>
        <dbReference type="EMBL" id="MBA0876243.1"/>
    </source>
</evidence>
<feature type="region of interest" description="Disordered" evidence="1">
    <location>
        <begin position="1"/>
        <end position="82"/>
    </location>
</feature>
<reference evidence="2 3" key="1">
    <citation type="journal article" date="2019" name="Genome Biol. Evol.">
        <title>Insights into the evolution of the New World diploid cottons (Gossypium, subgenus Houzingenia) based on genome sequencing.</title>
        <authorList>
            <person name="Grover C.E."/>
            <person name="Arick M.A. 2nd"/>
            <person name="Thrash A."/>
            <person name="Conover J.L."/>
            <person name="Sanders W.S."/>
            <person name="Peterson D.G."/>
            <person name="Frelichowski J.E."/>
            <person name="Scheffler J.A."/>
            <person name="Scheffler B.E."/>
            <person name="Wendel J.F."/>
        </authorList>
    </citation>
    <scope>NUCLEOTIDE SEQUENCE [LARGE SCALE GENOMIC DNA]</scope>
    <source>
        <strain evidence="2">1</strain>
        <tissue evidence="2">Leaf</tissue>
    </source>
</reference>
<evidence type="ECO:0000313" key="3">
    <source>
        <dbReference type="Proteomes" id="UP000593576"/>
    </source>
</evidence>
<dbReference type="OrthoDB" id="1001471at2759"/>
<comment type="caution">
    <text evidence="2">The sequence shown here is derived from an EMBL/GenBank/DDBJ whole genome shotgun (WGS) entry which is preliminary data.</text>
</comment>
<keyword evidence="3" id="KW-1185">Reference proteome</keyword>
<organism evidence="2 3">
    <name type="scientific">Gossypium schwendimanii</name>
    <name type="common">Cotton</name>
    <dbReference type="NCBI Taxonomy" id="34291"/>
    <lineage>
        <taxon>Eukaryota</taxon>
        <taxon>Viridiplantae</taxon>
        <taxon>Streptophyta</taxon>
        <taxon>Embryophyta</taxon>
        <taxon>Tracheophyta</taxon>
        <taxon>Spermatophyta</taxon>
        <taxon>Magnoliopsida</taxon>
        <taxon>eudicotyledons</taxon>
        <taxon>Gunneridae</taxon>
        <taxon>Pentapetalae</taxon>
        <taxon>rosids</taxon>
        <taxon>malvids</taxon>
        <taxon>Malvales</taxon>
        <taxon>Malvaceae</taxon>
        <taxon>Malvoideae</taxon>
        <taxon>Gossypium</taxon>
    </lineage>
</organism>
<dbReference type="AlphaFoldDB" id="A0A7J9MYR5"/>
<feature type="compositionally biased region" description="Polar residues" evidence="1">
    <location>
        <begin position="57"/>
        <end position="70"/>
    </location>
</feature>
<protein>
    <submittedName>
        <fullName evidence="2">Uncharacterized protein</fullName>
    </submittedName>
</protein>
<proteinExistence type="predicted"/>
<name>A0A7J9MYR5_GOSSC</name>
<accession>A0A7J9MYR5</accession>
<evidence type="ECO:0000256" key="1">
    <source>
        <dbReference type="SAM" id="MobiDB-lite"/>
    </source>
</evidence>